<accession>A0A6G7PTL7</accession>
<dbReference type="EMBL" id="CP048877">
    <property type="protein sequence ID" value="QIJ70773.1"/>
    <property type="molecule type" value="Genomic_DNA"/>
</dbReference>
<dbReference type="InterPro" id="IPR020019">
    <property type="entry name" value="AcTrfase_PglD-like"/>
</dbReference>
<dbReference type="PANTHER" id="PTHR43300:SF4">
    <property type="entry name" value="ACYL-[ACYL-CARRIER-PROTEIN]--UDP-N-ACETYLGLUCOSAMINE O-ACYLTRANSFERASE"/>
    <property type="match status" value="1"/>
</dbReference>
<dbReference type="InterPro" id="IPR011004">
    <property type="entry name" value="Trimer_LpxA-like_sf"/>
</dbReference>
<dbReference type="GO" id="GO:0016740">
    <property type="term" value="F:transferase activity"/>
    <property type="evidence" value="ECO:0007669"/>
    <property type="project" value="UniProtKB-KW"/>
</dbReference>
<dbReference type="Gene3D" id="2.160.10.10">
    <property type="entry name" value="Hexapeptide repeat proteins"/>
    <property type="match status" value="1"/>
</dbReference>
<dbReference type="Proteomes" id="UP000502179">
    <property type="component" value="Chromosome"/>
</dbReference>
<comment type="similarity">
    <text evidence="1">Belongs to the transferase hexapeptide repeat family.</text>
</comment>
<evidence type="ECO:0000313" key="4">
    <source>
        <dbReference type="EMBL" id="QIJ70773.1"/>
    </source>
</evidence>
<protein>
    <submittedName>
        <fullName evidence="4">Acetyltransferase</fullName>
    </submittedName>
</protein>
<keyword evidence="4" id="KW-0808">Transferase</keyword>
<dbReference type="RefSeq" id="WP_166030996.1">
    <property type="nucleotide sequence ID" value="NZ_CP048877.1"/>
</dbReference>
<dbReference type="CDD" id="cd03360">
    <property type="entry name" value="LbH_AT_putative"/>
    <property type="match status" value="1"/>
</dbReference>
<dbReference type="Gene3D" id="3.40.50.20">
    <property type="match status" value="1"/>
</dbReference>
<dbReference type="InterPro" id="IPR050179">
    <property type="entry name" value="Trans_hexapeptide_repeat"/>
</dbReference>
<dbReference type="InterPro" id="IPR041561">
    <property type="entry name" value="PglD_N"/>
</dbReference>
<dbReference type="PANTHER" id="PTHR43300">
    <property type="entry name" value="ACETYLTRANSFERASE"/>
    <property type="match status" value="1"/>
</dbReference>
<gene>
    <name evidence="4" type="ORF">G4V39_00145</name>
</gene>
<dbReference type="NCBIfam" id="TIGR03570">
    <property type="entry name" value="NeuD_NnaD"/>
    <property type="match status" value="1"/>
</dbReference>
<dbReference type="Pfam" id="PF17836">
    <property type="entry name" value="PglD_N"/>
    <property type="match status" value="1"/>
</dbReference>
<feature type="domain" description="PglD N-terminal" evidence="2">
    <location>
        <begin position="4"/>
        <end position="83"/>
    </location>
</feature>
<feature type="domain" description="Mannose-1-phosphate guanyltransferase C-terminal" evidence="3">
    <location>
        <begin position="105"/>
        <end position="187"/>
    </location>
</feature>
<dbReference type="SUPFAM" id="SSF51161">
    <property type="entry name" value="Trimeric LpxA-like enzymes"/>
    <property type="match status" value="1"/>
</dbReference>
<dbReference type="InterPro" id="IPR056729">
    <property type="entry name" value="GMPPB_C"/>
</dbReference>
<evidence type="ECO:0000313" key="5">
    <source>
        <dbReference type="Proteomes" id="UP000502179"/>
    </source>
</evidence>
<keyword evidence="5" id="KW-1185">Reference proteome</keyword>
<dbReference type="AlphaFoldDB" id="A0A6G7PTL7"/>
<name>A0A6G7PTL7_9BACT</name>
<dbReference type="Pfam" id="PF25087">
    <property type="entry name" value="GMPPB_C"/>
    <property type="match status" value="1"/>
</dbReference>
<proteinExistence type="inferred from homology"/>
<sequence length="219" mass="24909">MSRKVIIFGTGTFAEVVLFYLKQDTRYDVVAFTATDNYVNSDSIFGFPLVPFEGIESFFPPHDHEMFIAIGYSNLNKIREKFYYLAKEKGYKLLTYISPMSVVLTEKIGDNCFIFENNTIQPYVSIGNNVIIWSGNHIGHHSIIEDHCFISSHVVISGLCHIKKYTFLGVNATIRDSVVVEEENIIGAGSLIMKNTKPRQVYFAKRAELFPKDSSKVRL</sequence>
<dbReference type="KEGG" id="tav:G4V39_00145"/>
<organism evidence="4 5">
    <name type="scientific">Thermosulfuriphilus ammonigenes</name>
    <dbReference type="NCBI Taxonomy" id="1936021"/>
    <lineage>
        <taxon>Bacteria</taxon>
        <taxon>Pseudomonadati</taxon>
        <taxon>Thermodesulfobacteriota</taxon>
        <taxon>Thermodesulfobacteria</taxon>
        <taxon>Thermodesulfobacteriales</taxon>
        <taxon>Thermodesulfobacteriaceae</taxon>
        <taxon>Thermosulfuriphilus</taxon>
    </lineage>
</organism>
<reference evidence="4 5" key="1">
    <citation type="submission" date="2020-02" db="EMBL/GenBank/DDBJ databases">
        <title>Genome analysis of Thermosulfuriphilus ammonigenes ST65T, an anaerobic thermophilic chemolithoautotrophic bacterium isolated from a deep-sea hydrothermal vent.</title>
        <authorList>
            <person name="Slobodkina G."/>
            <person name="Allioux M."/>
            <person name="Merkel A."/>
            <person name="Alain K."/>
            <person name="Jebbar M."/>
            <person name="Slobodkin A."/>
        </authorList>
    </citation>
    <scope>NUCLEOTIDE SEQUENCE [LARGE SCALE GENOMIC DNA]</scope>
    <source>
        <strain evidence="4 5">ST65</strain>
    </source>
</reference>
<evidence type="ECO:0000259" key="3">
    <source>
        <dbReference type="Pfam" id="PF25087"/>
    </source>
</evidence>
<evidence type="ECO:0000256" key="1">
    <source>
        <dbReference type="ARBA" id="ARBA00007274"/>
    </source>
</evidence>
<evidence type="ECO:0000259" key="2">
    <source>
        <dbReference type="Pfam" id="PF17836"/>
    </source>
</evidence>